<evidence type="ECO:0000313" key="4">
    <source>
        <dbReference type="RefSeq" id="XP_046593951.1"/>
    </source>
</evidence>
<dbReference type="SMART" id="SM00443">
    <property type="entry name" value="G_patch"/>
    <property type="match status" value="1"/>
</dbReference>
<dbReference type="Pfam" id="PF01585">
    <property type="entry name" value="G-patch"/>
    <property type="match status" value="1"/>
</dbReference>
<dbReference type="RefSeq" id="XP_046593951.1">
    <property type="nucleotide sequence ID" value="XM_046737995.1"/>
</dbReference>
<dbReference type="PANTHER" id="PTHR23149:SF27">
    <property type="entry name" value="PIN2_TERF1-INTERACTING TELOMERASE INHIBITOR 1"/>
    <property type="match status" value="1"/>
</dbReference>
<dbReference type="PANTHER" id="PTHR23149">
    <property type="entry name" value="G PATCH DOMAIN CONTAINING PROTEIN"/>
    <property type="match status" value="1"/>
</dbReference>
<dbReference type="Proteomes" id="UP000829291">
    <property type="component" value="Chromosome 4"/>
</dbReference>
<keyword evidence="3" id="KW-1185">Reference proteome</keyword>
<gene>
    <name evidence="4" type="primary">LOC107220284</name>
</gene>
<feature type="compositionally biased region" description="Basic residues" evidence="1">
    <location>
        <begin position="541"/>
        <end position="551"/>
    </location>
</feature>
<proteinExistence type="predicted"/>
<feature type="domain" description="G-patch" evidence="2">
    <location>
        <begin position="26"/>
        <end position="72"/>
    </location>
</feature>
<reference evidence="4" key="1">
    <citation type="submission" date="2025-08" db="UniProtKB">
        <authorList>
            <consortium name="RefSeq"/>
        </authorList>
    </citation>
    <scope>IDENTIFICATION</scope>
    <source>
        <tissue evidence="4">Thorax and Abdomen</tissue>
    </source>
</reference>
<evidence type="ECO:0000256" key="1">
    <source>
        <dbReference type="SAM" id="MobiDB-lite"/>
    </source>
</evidence>
<dbReference type="GeneID" id="107220284"/>
<feature type="compositionally biased region" description="Basic residues" evidence="1">
    <location>
        <begin position="416"/>
        <end position="426"/>
    </location>
</feature>
<feature type="compositionally biased region" description="Basic and acidic residues" evidence="1">
    <location>
        <begin position="475"/>
        <end position="494"/>
    </location>
</feature>
<protein>
    <submittedName>
        <fullName evidence="4">Uncharacterized protein LOC107220284</fullName>
    </submittedName>
</protein>
<name>A0ABM3G100_NEOLC</name>
<accession>A0ABM3G100</accession>
<sequence>MAMLAEPRRKQKWTLNPRGKQWSDDSTKFGQKMLEKMGWSSGKGLGANEQGMTEHVKVCYKNDQSGIGFKDSGDQWTQHQADFNNFLAQLQEQNSISTKINAEGDESLELKSKQSKARVHYHKFTRGKDVKKYSSKDLANIFGKKDLKDAMETSKPEEVEEDMTEEVAGAKDNRGGVLTIKGGNIDEYFKNKLPNFMKKGINSSARGDTDGFDSDECETKMGLGYSSVKENDTAVSGFAFTNKGLDLGYSGSSNNTKKKNIDFAYDNPCLDLQKKSKGKVEKSTINCSNDGFVNPALDLTDLASNQSNGAEFEITHVKLGLDNDALDLSDENSRKKRVTFNDKVEYNTDICKKKRKGKGKLDKFEVDNNKLKKRVKLSSAVSESVPNNTLAGFVNEALDVEVFSEEVNDNKTNERKTKKSKRKKNCRASNLETIEEAADEGGGQLDESEMGEAVLLDEGIPRKSKKSKRNSNAETKAELSEDTPEIKKKDKQKQCAESMTINADEDLVLPEESRAKSKHDKKKQKEEKEEVEITVLTEMSRRKKKRRHKKEMSKNIESDNGEQENFDFQIKTIDITEVKKKNKRKVKLNTKEEQNGTTVMLNANDQADIINSNGATKRKSSDGGNFIKSSKRCKTDKSSTTEDAENFVQNRGISVKSTPPALWDKKGSKSRKIFKSLFAKAPTLLFSGSNINEMTGYGADFQDIKRCVQQKC</sequence>
<feature type="region of interest" description="Disordered" evidence="1">
    <location>
        <begin position="615"/>
        <end position="643"/>
    </location>
</feature>
<feature type="region of interest" description="Disordered" evidence="1">
    <location>
        <begin position="407"/>
        <end position="563"/>
    </location>
</feature>
<dbReference type="PROSITE" id="PS50174">
    <property type="entry name" value="G_PATCH"/>
    <property type="match status" value="1"/>
</dbReference>
<evidence type="ECO:0000259" key="2">
    <source>
        <dbReference type="PROSITE" id="PS50174"/>
    </source>
</evidence>
<feature type="region of interest" description="Disordered" evidence="1">
    <location>
        <begin position="1"/>
        <end position="26"/>
    </location>
</feature>
<evidence type="ECO:0000313" key="3">
    <source>
        <dbReference type="Proteomes" id="UP000829291"/>
    </source>
</evidence>
<dbReference type="InterPro" id="IPR000467">
    <property type="entry name" value="G_patch_dom"/>
</dbReference>
<organism evidence="3 4">
    <name type="scientific">Neodiprion lecontei</name>
    <name type="common">Redheaded pine sawfly</name>
    <dbReference type="NCBI Taxonomy" id="441921"/>
    <lineage>
        <taxon>Eukaryota</taxon>
        <taxon>Metazoa</taxon>
        <taxon>Ecdysozoa</taxon>
        <taxon>Arthropoda</taxon>
        <taxon>Hexapoda</taxon>
        <taxon>Insecta</taxon>
        <taxon>Pterygota</taxon>
        <taxon>Neoptera</taxon>
        <taxon>Endopterygota</taxon>
        <taxon>Hymenoptera</taxon>
        <taxon>Tenthredinoidea</taxon>
        <taxon>Diprionidae</taxon>
        <taxon>Diprioninae</taxon>
        <taxon>Neodiprion</taxon>
    </lineage>
</organism>
<dbReference type="InterPro" id="IPR050656">
    <property type="entry name" value="PINX1"/>
</dbReference>